<dbReference type="InterPro" id="IPR000086">
    <property type="entry name" value="NUDIX_hydrolase_dom"/>
</dbReference>
<gene>
    <name evidence="4" type="ORF">UV91_C0002G0003</name>
</gene>
<keyword evidence="2" id="KW-1133">Transmembrane helix</keyword>
<dbReference type="Gene3D" id="3.90.79.10">
    <property type="entry name" value="Nucleoside Triphosphate Pyrophosphohydrolase"/>
    <property type="match status" value="1"/>
</dbReference>
<keyword evidence="2" id="KW-0472">Membrane</keyword>
<dbReference type="EMBL" id="LCGH01000002">
    <property type="protein sequence ID" value="KKT11709.1"/>
    <property type="molecule type" value="Genomic_DNA"/>
</dbReference>
<evidence type="ECO:0000256" key="1">
    <source>
        <dbReference type="ARBA" id="ARBA00022801"/>
    </source>
</evidence>
<dbReference type="GO" id="GO:0016787">
    <property type="term" value="F:hydrolase activity"/>
    <property type="evidence" value="ECO:0007669"/>
    <property type="project" value="UniProtKB-KW"/>
</dbReference>
<dbReference type="SUPFAM" id="SSF55811">
    <property type="entry name" value="Nudix"/>
    <property type="match status" value="1"/>
</dbReference>
<dbReference type="PROSITE" id="PS51462">
    <property type="entry name" value="NUDIX"/>
    <property type="match status" value="1"/>
</dbReference>
<accession>A0A0G1HLJ3</accession>
<organism evidence="4 5">
    <name type="scientific">Candidatus Nomurabacteria bacterium GW2011_GWF2_43_24</name>
    <dbReference type="NCBI Taxonomy" id="1618778"/>
    <lineage>
        <taxon>Bacteria</taxon>
        <taxon>Candidatus Nomuraibacteriota</taxon>
    </lineage>
</organism>
<name>A0A0G1HLJ3_9BACT</name>
<comment type="caution">
    <text evidence="4">The sequence shown here is derived from an EMBL/GenBank/DDBJ whole genome shotgun (WGS) entry which is preliminary data.</text>
</comment>
<dbReference type="AlphaFoldDB" id="A0A0G1HLJ3"/>
<feature type="transmembrane region" description="Helical" evidence="2">
    <location>
        <begin position="196"/>
        <end position="217"/>
    </location>
</feature>
<sequence length="221" mass="25356">MKIKRPQSKQPIPSHAKRVFKGVIFDVYQWEQEMYDGTRIIFEKLKRPDTVVVFPVLPDGKIILTEQEQPGKPPFIGATGGRVDEGEDILSAAKRELLEESGYEAEKFILWDARHPVGKIDWVVYTFVAKGLKKVGDLNLDGGEKIKLLPLTLDKLINVATDEKTFFAEQEIVLKFIEAKYSPDKKKELEKLFKPLMFYYGCFITISPLFLHVLYFLGKSN</sequence>
<dbReference type="InterPro" id="IPR020084">
    <property type="entry name" value="NUDIX_hydrolase_CS"/>
</dbReference>
<evidence type="ECO:0000259" key="3">
    <source>
        <dbReference type="PROSITE" id="PS51462"/>
    </source>
</evidence>
<keyword evidence="2" id="KW-0812">Transmembrane</keyword>
<evidence type="ECO:0000313" key="5">
    <source>
        <dbReference type="Proteomes" id="UP000033907"/>
    </source>
</evidence>
<evidence type="ECO:0000313" key="4">
    <source>
        <dbReference type="EMBL" id="KKT11709.1"/>
    </source>
</evidence>
<dbReference type="Proteomes" id="UP000033907">
    <property type="component" value="Unassembled WGS sequence"/>
</dbReference>
<reference evidence="4 5" key="1">
    <citation type="journal article" date="2015" name="Nature">
        <title>rRNA introns, odd ribosomes, and small enigmatic genomes across a large radiation of phyla.</title>
        <authorList>
            <person name="Brown C.T."/>
            <person name="Hug L.A."/>
            <person name="Thomas B.C."/>
            <person name="Sharon I."/>
            <person name="Castelle C.J."/>
            <person name="Singh A."/>
            <person name="Wilkins M.J."/>
            <person name="Williams K.H."/>
            <person name="Banfield J.F."/>
        </authorList>
    </citation>
    <scope>NUCLEOTIDE SEQUENCE [LARGE SCALE GENOMIC DNA]</scope>
</reference>
<keyword evidence="1 4" id="KW-0378">Hydrolase</keyword>
<proteinExistence type="predicted"/>
<dbReference type="Pfam" id="PF00293">
    <property type="entry name" value="NUDIX"/>
    <property type="match status" value="1"/>
</dbReference>
<dbReference type="PROSITE" id="PS00893">
    <property type="entry name" value="NUDIX_BOX"/>
    <property type="match status" value="1"/>
</dbReference>
<protein>
    <submittedName>
        <fullName evidence="4">NUDIX hydrolase</fullName>
    </submittedName>
</protein>
<feature type="domain" description="Nudix hydrolase" evidence="3">
    <location>
        <begin position="46"/>
        <end position="173"/>
    </location>
</feature>
<dbReference type="CDD" id="cd03424">
    <property type="entry name" value="NUDIX_ADPRase_Nudt5_UGPPase_Nudt14"/>
    <property type="match status" value="1"/>
</dbReference>
<dbReference type="InterPro" id="IPR015797">
    <property type="entry name" value="NUDIX_hydrolase-like_dom_sf"/>
</dbReference>
<evidence type="ECO:0000256" key="2">
    <source>
        <dbReference type="SAM" id="Phobius"/>
    </source>
</evidence>